<gene>
    <name evidence="1" type="ORF">SCUD_LOCUS16306</name>
</gene>
<dbReference type="Proteomes" id="UP000279833">
    <property type="component" value="Unassembled WGS sequence"/>
</dbReference>
<evidence type="ECO:0000313" key="3">
    <source>
        <dbReference type="WBParaSite" id="SCUD_0001630901-mRNA-1"/>
    </source>
</evidence>
<dbReference type="EMBL" id="UZAK01038520">
    <property type="protein sequence ID" value="VDP61300.1"/>
    <property type="molecule type" value="Genomic_DNA"/>
</dbReference>
<dbReference type="WBParaSite" id="SCUD_0001630901-mRNA-1">
    <property type="protein sequence ID" value="SCUD_0001630901-mRNA-1"/>
    <property type="gene ID" value="SCUD_0001630901"/>
</dbReference>
<evidence type="ECO:0000313" key="2">
    <source>
        <dbReference type="Proteomes" id="UP000279833"/>
    </source>
</evidence>
<evidence type="ECO:0000313" key="1">
    <source>
        <dbReference type="EMBL" id="VDP61300.1"/>
    </source>
</evidence>
<proteinExistence type="predicted"/>
<protein>
    <submittedName>
        <fullName evidence="3">ZP domain-containing protein</fullName>
    </submittedName>
</protein>
<organism evidence="3">
    <name type="scientific">Schistosoma curassoni</name>
    <dbReference type="NCBI Taxonomy" id="6186"/>
    <lineage>
        <taxon>Eukaryota</taxon>
        <taxon>Metazoa</taxon>
        <taxon>Spiralia</taxon>
        <taxon>Lophotrochozoa</taxon>
        <taxon>Platyhelminthes</taxon>
        <taxon>Trematoda</taxon>
        <taxon>Digenea</taxon>
        <taxon>Strigeidida</taxon>
        <taxon>Schistosomatoidea</taxon>
        <taxon>Schistosomatidae</taxon>
        <taxon>Schistosoma</taxon>
    </lineage>
</organism>
<accession>A0A183KMN1</accession>
<dbReference type="AlphaFoldDB" id="A0A183KMN1"/>
<name>A0A183KMN1_9TREM</name>
<keyword evidence="2" id="KW-1185">Reference proteome</keyword>
<reference evidence="3" key="1">
    <citation type="submission" date="2016-06" db="UniProtKB">
        <authorList>
            <consortium name="WormBaseParasite"/>
        </authorList>
    </citation>
    <scope>IDENTIFICATION</scope>
</reference>
<sequence>MNVGADFPSAESVDFSCKFKLNFNASRYRIPDIFMGRNFQHIHPRSCFSCSILQFEGT</sequence>
<reference evidence="1 2" key="2">
    <citation type="submission" date="2018-11" db="EMBL/GenBank/DDBJ databases">
        <authorList>
            <consortium name="Pathogen Informatics"/>
        </authorList>
    </citation>
    <scope>NUCLEOTIDE SEQUENCE [LARGE SCALE GENOMIC DNA]</scope>
    <source>
        <strain evidence="1">Dakar</strain>
        <strain evidence="2">Dakar, Senegal</strain>
    </source>
</reference>